<gene>
    <name evidence="2" type="ORF">J3A84_04520</name>
</gene>
<dbReference type="AlphaFoldDB" id="A0A939H979"/>
<dbReference type="Proteomes" id="UP000664218">
    <property type="component" value="Unassembled WGS sequence"/>
</dbReference>
<dbReference type="EMBL" id="JAFNJU010000003">
    <property type="protein sequence ID" value="MBO1264303.1"/>
    <property type="molecule type" value="Genomic_DNA"/>
</dbReference>
<keyword evidence="3" id="KW-1185">Reference proteome</keyword>
<evidence type="ECO:0000256" key="1">
    <source>
        <dbReference type="SAM" id="Phobius"/>
    </source>
</evidence>
<dbReference type="RefSeq" id="WP_207598824.1">
    <property type="nucleotide sequence ID" value="NZ_JAFNJU010000003.1"/>
</dbReference>
<accession>A0A939H979</accession>
<proteinExistence type="predicted"/>
<name>A0A939H979_9CLOT</name>
<protein>
    <submittedName>
        <fullName evidence="2">Uncharacterized protein</fullName>
    </submittedName>
</protein>
<sequence>MDERISSVLDELDEKETSDLLSGEMEFPIDEFTRRRIASSVKKRTSGERKALRNFKGIGGVAASFMVMAFLALFSFGEKDLVDTMRKVMEYIPGYGVTSSVEGLGEDIPKQVLDLVENLRTGHSLTKEKYSIGEKGYKVNYIGEIDLSRNYESMNQIMEEKEEWLFIVEDKGESHYSILIGKDRGRYTVLMSGGAAEMFYHSLSLADPDRSGEIDLLFYGGDQYLINERAMVYQIPATRMDYERNPDIFDRPLDEKICLELIQLNYEESLKSKPPYQFGSIGLMEQHHEMNVN</sequence>
<evidence type="ECO:0000313" key="2">
    <source>
        <dbReference type="EMBL" id="MBO1264303.1"/>
    </source>
</evidence>
<keyword evidence="1" id="KW-1133">Transmembrane helix</keyword>
<organism evidence="2 3">
    <name type="scientific">Proteiniclasticum aestuarii</name>
    <dbReference type="NCBI Taxonomy" id="2817862"/>
    <lineage>
        <taxon>Bacteria</taxon>
        <taxon>Bacillati</taxon>
        <taxon>Bacillota</taxon>
        <taxon>Clostridia</taxon>
        <taxon>Eubacteriales</taxon>
        <taxon>Clostridiaceae</taxon>
        <taxon>Proteiniclasticum</taxon>
    </lineage>
</organism>
<feature type="transmembrane region" description="Helical" evidence="1">
    <location>
        <begin position="58"/>
        <end position="77"/>
    </location>
</feature>
<evidence type="ECO:0000313" key="3">
    <source>
        <dbReference type="Proteomes" id="UP000664218"/>
    </source>
</evidence>
<keyword evidence="1" id="KW-0472">Membrane</keyword>
<reference evidence="2" key="1">
    <citation type="submission" date="2021-03" db="EMBL/GenBank/DDBJ databases">
        <title>Proteiniclasticum marinus sp. nov., isolated from tidal flat sediment.</title>
        <authorList>
            <person name="Namirimu T."/>
            <person name="Yang J.-A."/>
            <person name="Yang S.-H."/>
            <person name="Kim Y.-J."/>
            <person name="Kwon K.K."/>
        </authorList>
    </citation>
    <scope>NUCLEOTIDE SEQUENCE</scope>
    <source>
        <strain evidence="2">SCR006</strain>
    </source>
</reference>
<keyword evidence="1" id="KW-0812">Transmembrane</keyword>
<comment type="caution">
    <text evidence="2">The sequence shown here is derived from an EMBL/GenBank/DDBJ whole genome shotgun (WGS) entry which is preliminary data.</text>
</comment>